<evidence type="ECO:0000313" key="2">
    <source>
        <dbReference type="EMBL" id="PWQ92130.1"/>
    </source>
</evidence>
<feature type="transmembrane region" description="Helical" evidence="1">
    <location>
        <begin position="120"/>
        <end position="138"/>
    </location>
</feature>
<name>A0A317C741_9GAMM</name>
<keyword evidence="1" id="KW-0472">Membrane</keyword>
<dbReference type="Proteomes" id="UP000245539">
    <property type="component" value="Unassembled WGS sequence"/>
</dbReference>
<dbReference type="Pfam" id="PF19540">
    <property type="entry name" value="DUF6064"/>
    <property type="match status" value="1"/>
</dbReference>
<accession>A0A317C741</accession>
<feature type="transmembrane region" description="Helical" evidence="1">
    <location>
        <begin position="90"/>
        <end position="108"/>
    </location>
</feature>
<feature type="transmembrane region" description="Helical" evidence="1">
    <location>
        <begin position="176"/>
        <end position="195"/>
    </location>
</feature>
<dbReference type="OrthoDB" id="581693at2"/>
<keyword evidence="3" id="KW-1185">Reference proteome</keyword>
<comment type="caution">
    <text evidence="2">The sequence shown here is derived from an EMBL/GenBank/DDBJ whole genome shotgun (WGS) entry which is preliminary data.</text>
</comment>
<dbReference type="InterPro" id="IPR045708">
    <property type="entry name" value="DUF6064"/>
</dbReference>
<dbReference type="AlphaFoldDB" id="A0A317C741"/>
<evidence type="ECO:0008006" key="4">
    <source>
        <dbReference type="Google" id="ProtNLM"/>
    </source>
</evidence>
<dbReference type="RefSeq" id="WP_109839938.1">
    <property type="nucleotide sequence ID" value="NZ_QGKM01000115.1"/>
</dbReference>
<feature type="transmembrane region" description="Helical" evidence="1">
    <location>
        <begin position="150"/>
        <end position="169"/>
    </location>
</feature>
<reference evidence="2 3" key="1">
    <citation type="submission" date="2018-05" db="EMBL/GenBank/DDBJ databases">
        <title>Leucothrix arctica sp. nov., isolated from Arctic seawater.</title>
        <authorList>
            <person name="Choi A."/>
            <person name="Baek K."/>
        </authorList>
    </citation>
    <scope>NUCLEOTIDE SEQUENCE [LARGE SCALE GENOMIC DNA]</scope>
    <source>
        <strain evidence="2 3">JCM 18388</strain>
    </source>
</reference>
<feature type="transmembrane region" description="Helical" evidence="1">
    <location>
        <begin position="59"/>
        <end position="78"/>
    </location>
</feature>
<gene>
    <name evidence="2" type="ORF">DKW60_22700</name>
</gene>
<evidence type="ECO:0000256" key="1">
    <source>
        <dbReference type="SAM" id="Phobius"/>
    </source>
</evidence>
<keyword evidence="1" id="KW-0812">Transmembrane</keyword>
<proteinExistence type="predicted"/>
<dbReference type="EMBL" id="QGKM01000115">
    <property type="protein sequence ID" value="PWQ92130.1"/>
    <property type="molecule type" value="Genomic_DNA"/>
</dbReference>
<feature type="transmembrane region" description="Helical" evidence="1">
    <location>
        <begin position="33"/>
        <end position="50"/>
    </location>
</feature>
<protein>
    <recommendedName>
        <fullName evidence="4">MFS transporter permease</fullName>
    </recommendedName>
</protein>
<sequence length="222" mass="25503">MPDWLAFSILDMTPYDRRGWLRLIESYQQDFSYLPWLSLLFSAILTIFIFRPRPNAPSFALVLLASSWLWCGWVFQMQYHANLNWAAPQFTWVFSAQAALLVLVTLVSKTLSWRFEVRKYQWPSLLILLTASLYPLIGLVEGRSFSQTEWIGLMPTPTTLATLGVVILLAGRVKWLLLPIPLLWGLVSAAFTWRLELFEPYILAVALMLCVLSYLAVGRQKA</sequence>
<organism evidence="2 3">
    <name type="scientific">Leucothrix pacifica</name>
    <dbReference type="NCBI Taxonomy" id="1247513"/>
    <lineage>
        <taxon>Bacteria</taxon>
        <taxon>Pseudomonadati</taxon>
        <taxon>Pseudomonadota</taxon>
        <taxon>Gammaproteobacteria</taxon>
        <taxon>Thiotrichales</taxon>
        <taxon>Thiotrichaceae</taxon>
        <taxon>Leucothrix</taxon>
    </lineage>
</organism>
<feature type="transmembrane region" description="Helical" evidence="1">
    <location>
        <begin position="201"/>
        <end position="217"/>
    </location>
</feature>
<keyword evidence="1" id="KW-1133">Transmembrane helix</keyword>
<evidence type="ECO:0000313" key="3">
    <source>
        <dbReference type="Proteomes" id="UP000245539"/>
    </source>
</evidence>